<organism evidence="8 9">
    <name type="scientific">Fructobacillus papyrifericola</name>
    <dbReference type="NCBI Taxonomy" id="2713172"/>
    <lineage>
        <taxon>Bacteria</taxon>
        <taxon>Bacillati</taxon>
        <taxon>Bacillota</taxon>
        <taxon>Bacilli</taxon>
        <taxon>Lactobacillales</taxon>
        <taxon>Lactobacillaceae</taxon>
        <taxon>Fructobacillus</taxon>
    </lineage>
</organism>
<accession>A0ABS5QR07</accession>
<feature type="transmembrane region" description="Helical" evidence="6">
    <location>
        <begin position="270"/>
        <end position="294"/>
    </location>
</feature>
<dbReference type="InterPro" id="IPR051449">
    <property type="entry name" value="ABC-2_transporter_component"/>
</dbReference>
<feature type="transmembrane region" description="Helical" evidence="6">
    <location>
        <begin position="359"/>
        <end position="381"/>
    </location>
</feature>
<feature type="domain" description="ABC-2 type transporter transmembrane" evidence="7">
    <location>
        <begin position="20"/>
        <end position="377"/>
    </location>
</feature>
<dbReference type="Pfam" id="PF12698">
    <property type="entry name" value="ABC2_membrane_3"/>
    <property type="match status" value="1"/>
</dbReference>
<feature type="transmembrane region" description="Helical" evidence="6">
    <location>
        <begin position="21"/>
        <end position="46"/>
    </location>
</feature>
<dbReference type="Proteomes" id="UP000735205">
    <property type="component" value="Unassembled WGS sequence"/>
</dbReference>
<dbReference type="EMBL" id="JAAMFJ010000001">
    <property type="protein sequence ID" value="MBS9335638.1"/>
    <property type="molecule type" value="Genomic_DNA"/>
</dbReference>
<sequence length="414" mass="45215">MNKQIQLVAKHTYLSRIKKKSFWWLLLAPFAPVLVGAVVGFAVSFFSSDKSAEIAVIAPTQMRQAIKSDQKELKLKVNNEDNEEKAKKALEKEDIDAVLIIKDDQGTLLTQPKSEDVDTSKLKTFLSTLSLSEKAAKYQLSKEQLVDLTAPFKLTAKVQDKNQSKNSEAADTVKQMLTMAIGILVFVIVSIYASIIGNEIANEKSSRIMETLLAASSAKAQYYGKIIGVAGLLLTQIGIYAVAGTTAVVFSMNASWAKGIAPYLSALTPGFWFFTLCLIVIATASYLVIAAIAASLVNDQSQISQAMTPVSMLALIPYVVAISSSASSGNNTFVKVLSYIPLMGQSIMPSQVANHYANWWQASLSLLLAVVGLVFLLHFGLRLYKKNVLSYSEENITKQLLASILPKKWKQKKS</sequence>
<evidence type="ECO:0000313" key="8">
    <source>
        <dbReference type="EMBL" id="MBS9335638.1"/>
    </source>
</evidence>
<gene>
    <name evidence="8" type="ORF">G6R28_00100</name>
</gene>
<evidence type="ECO:0000313" key="9">
    <source>
        <dbReference type="Proteomes" id="UP000735205"/>
    </source>
</evidence>
<evidence type="ECO:0000256" key="3">
    <source>
        <dbReference type="ARBA" id="ARBA00022692"/>
    </source>
</evidence>
<dbReference type="RefSeq" id="WP_213792217.1">
    <property type="nucleotide sequence ID" value="NZ_JAAMFJ010000001.1"/>
</dbReference>
<evidence type="ECO:0000256" key="4">
    <source>
        <dbReference type="ARBA" id="ARBA00022989"/>
    </source>
</evidence>
<name>A0ABS5QR07_9LACO</name>
<feature type="transmembrane region" description="Helical" evidence="6">
    <location>
        <begin position="176"/>
        <end position="201"/>
    </location>
</feature>
<dbReference type="PANTHER" id="PTHR30294:SF29">
    <property type="entry name" value="MULTIDRUG ABC TRANSPORTER PERMEASE YBHS-RELATED"/>
    <property type="match status" value="1"/>
</dbReference>
<keyword evidence="4 6" id="KW-1133">Transmembrane helix</keyword>
<evidence type="ECO:0000256" key="1">
    <source>
        <dbReference type="ARBA" id="ARBA00004651"/>
    </source>
</evidence>
<evidence type="ECO:0000256" key="5">
    <source>
        <dbReference type="ARBA" id="ARBA00023136"/>
    </source>
</evidence>
<keyword evidence="2" id="KW-1003">Cell membrane</keyword>
<protein>
    <submittedName>
        <fullName evidence="8">ABC transporter permease</fullName>
    </submittedName>
</protein>
<evidence type="ECO:0000256" key="6">
    <source>
        <dbReference type="SAM" id="Phobius"/>
    </source>
</evidence>
<evidence type="ECO:0000259" key="7">
    <source>
        <dbReference type="Pfam" id="PF12698"/>
    </source>
</evidence>
<reference evidence="8 9" key="1">
    <citation type="submission" date="2020-02" db="EMBL/GenBank/DDBJ databases">
        <title>Fructobacillus sp. isolated from paper mulberry of Taiwan.</title>
        <authorList>
            <person name="Lin S.-T."/>
        </authorList>
    </citation>
    <scope>NUCLEOTIDE SEQUENCE [LARGE SCALE GENOMIC DNA]</scope>
    <source>
        <strain evidence="8 9">M1-21</strain>
    </source>
</reference>
<feature type="transmembrane region" description="Helical" evidence="6">
    <location>
        <begin position="222"/>
        <end position="250"/>
    </location>
</feature>
<keyword evidence="5 6" id="KW-0472">Membrane</keyword>
<dbReference type="InterPro" id="IPR013525">
    <property type="entry name" value="ABC2_TM"/>
</dbReference>
<keyword evidence="3 6" id="KW-0812">Transmembrane</keyword>
<dbReference type="PANTHER" id="PTHR30294">
    <property type="entry name" value="MEMBRANE COMPONENT OF ABC TRANSPORTER YHHJ-RELATED"/>
    <property type="match status" value="1"/>
</dbReference>
<evidence type="ECO:0000256" key="2">
    <source>
        <dbReference type="ARBA" id="ARBA00022475"/>
    </source>
</evidence>
<comment type="subcellular location">
    <subcellularLocation>
        <location evidence="1">Cell membrane</location>
        <topology evidence="1">Multi-pass membrane protein</topology>
    </subcellularLocation>
</comment>
<proteinExistence type="predicted"/>
<keyword evidence="9" id="KW-1185">Reference proteome</keyword>
<comment type="caution">
    <text evidence="8">The sequence shown here is derived from an EMBL/GenBank/DDBJ whole genome shotgun (WGS) entry which is preliminary data.</text>
</comment>
<feature type="transmembrane region" description="Helical" evidence="6">
    <location>
        <begin position="306"/>
        <end position="326"/>
    </location>
</feature>